<proteinExistence type="predicted"/>
<dbReference type="GO" id="GO:0046052">
    <property type="term" value="P:UTP catabolic process"/>
    <property type="evidence" value="ECO:0007669"/>
    <property type="project" value="TreeGrafter"/>
</dbReference>
<dbReference type="GO" id="GO:0046076">
    <property type="term" value="P:dTTP catabolic process"/>
    <property type="evidence" value="ECO:0007669"/>
    <property type="project" value="TreeGrafter"/>
</dbReference>
<feature type="domain" description="NTP pyrophosphohydrolase MazG-like" evidence="1">
    <location>
        <begin position="132"/>
        <end position="207"/>
    </location>
</feature>
<dbReference type="NCBIfam" id="TIGR00444">
    <property type="entry name" value="mazG"/>
    <property type="match status" value="1"/>
</dbReference>
<accession>A0A1H1GVT9</accession>
<dbReference type="EMBL" id="FNKO01000002">
    <property type="protein sequence ID" value="SDR16956.1"/>
    <property type="molecule type" value="Genomic_DNA"/>
</dbReference>
<dbReference type="AlphaFoldDB" id="A0A1H1GVT9"/>
<dbReference type="InterPro" id="IPR048015">
    <property type="entry name" value="NTP-PPase_MazG-like_N"/>
</dbReference>
<keyword evidence="3" id="KW-1185">Reference proteome</keyword>
<keyword evidence="2" id="KW-0378">Hydrolase</keyword>
<sequence>MGMDAARQQPSVVTGCAVVLVDDRLGDTIPAEAVPVLRRAAAVHADKGLTDSARAASGAAEPPRTPELLERARHEAVVLIASEEHSEAVAELLSAGAELVRSRPPRGAELLDAVTVMDRLRSPDGCPWDAGQTHESLRTYLVEETYELLDALERRDRAAMREELGDVLLQVLFHARVAAEDERDPFDVDTVAAELVSKLVSRHPHVFATDAAVHDAESQHARWEELKQAEKQRESAVDGVARGQPAVALAAKLAQRARRAGVPADLLSEGSGVGAELFALAARAEHRGLDPEDELRAVALAFDERVRAAEVSARESGAGTNGLSAELWRRHWPVGE</sequence>
<dbReference type="GO" id="GO:0046061">
    <property type="term" value="P:dATP catabolic process"/>
    <property type="evidence" value="ECO:0007669"/>
    <property type="project" value="TreeGrafter"/>
</dbReference>
<dbReference type="STRING" id="995062.SAMN04489718_3897"/>
<evidence type="ECO:0000259" key="1">
    <source>
        <dbReference type="Pfam" id="PF03819"/>
    </source>
</evidence>
<dbReference type="Pfam" id="PF03819">
    <property type="entry name" value="MazG"/>
    <property type="match status" value="1"/>
</dbReference>
<dbReference type="PANTHER" id="PTHR30522:SF0">
    <property type="entry name" value="NUCLEOSIDE TRIPHOSPHATE PYROPHOSPHOHYDROLASE"/>
    <property type="match status" value="1"/>
</dbReference>
<reference evidence="3" key="1">
    <citation type="submission" date="2016-10" db="EMBL/GenBank/DDBJ databases">
        <authorList>
            <person name="Varghese N."/>
            <person name="Submissions S."/>
        </authorList>
    </citation>
    <scope>NUCLEOTIDE SEQUENCE [LARGE SCALE GENOMIC DNA]</scope>
    <source>
        <strain evidence="3">DSM 45459</strain>
    </source>
</reference>
<gene>
    <name evidence="2" type="ORF">SAMN04489718_3897</name>
</gene>
<dbReference type="InterPro" id="IPR011551">
    <property type="entry name" value="NTP_PyrPHydrolase_MazG"/>
</dbReference>
<dbReference type="GO" id="GO:0006950">
    <property type="term" value="P:response to stress"/>
    <property type="evidence" value="ECO:0007669"/>
    <property type="project" value="UniProtKB-ARBA"/>
</dbReference>
<name>A0A1H1GVT9_9ACTN</name>
<dbReference type="Gene3D" id="1.10.287.1080">
    <property type="entry name" value="MazG-like"/>
    <property type="match status" value="2"/>
</dbReference>
<evidence type="ECO:0000313" key="3">
    <source>
        <dbReference type="Proteomes" id="UP000199301"/>
    </source>
</evidence>
<dbReference type="Proteomes" id="UP000199301">
    <property type="component" value="Unassembled WGS sequence"/>
</dbReference>
<organism evidence="2 3">
    <name type="scientific">Actinopolyspora saharensis</name>
    <dbReference type="NCBI Taxonomy" id="995062"/>
    <lineage>
        <taxon>Bacteria</taxon>
        <taxon>Bacillati</taxon>
        <taxon>Actinomycetota</taxon>
        <taxon>Actinomycetes</taxon>
        <taxon>Actinopolysporales</taxon>
        <taxon>Actinopolysporaceae</taxon>
        <taxon>Actinopolyspora</taxon>
    </lineage>
</organism>
<dbReference type="SUPFAM" id="SSF101386">
    <property type="entry name" value="all-alpha NTP pyrophosphatases"/>
    <property type="match status" value="1"/>
</dbReference>
<dbReference type="FunFam" id="1.10.287.1080:FF:000001">
    <property type="entry name" value="Nucleoside triphosphate pyrophosphohydrolase"/>
    <property type="match status" value="1"/>
</dbReference>
<dbReference type="GO" id="GO:0047429">
    <property type="term" value="F:nucleoside triphosphate diphosphatase activity"/>
    <property type="evidence" value="ECO:0007669"/>
    <property type="project" value="TreeGrafter"/>
</dbReference>
<protein>
    <submittedName>
        <fullName evidence="2">XTP/dITP diphosphohydrolase</fullName>
    </submittedName>
</protein>
<evidence type="ECO:0000313" key="2">
    <source>
        <dbReference type="EMBL" id="SDR16956.1"/>
    </source>
</evidence>
<dbReference type="PANTHER" id="PTHR30522">
    <property type="entry name" value="NUCLEOSIDE TRIPHOSPHATE PYROPHOSPHOHYDROLASE"/>
    <property type="match status" value="1"/>
</dbReference>
<dbReference type="GO" id="GO:0046081">
    <property type="term" value="P:dUTP catabolic process"/>
    <property type="evidence" value="ECO:0007669"/>
    <property type="project" value="TreeGrafter"/>
</dbReference>
<dbReference type="GO" id="GO:0046047">
    <property type="term" value="P:TTP catabolic process"/>
    <property type="evidence" value="ECO:0007669"/>
    <property type="project" value="TreeGrafter"/>
</dbReference>
<dbReference type="CDD" id="cd11528">
    <property type="entry name" value="NTP-PPase_MazG_Nterm"/>
    <property type="match status" value="1"/>
</dbReference>
<dbReference type="InterPro" id="IPR004518">
    <property type="entry name" value="MazG-like_dom"/>
</dbReference>
<dbReference type="GO" id="GO:0006203">
    <property type="term" value="P:dGTP catabolic process"/>
    <property type="evidence" value="ECO:0007669"/>
    <property type="project" value="TreeGrafter"/>
</dbReference>